<gene>
    <name evidence="9" type="ORF">SAMN02927903_01018</name>
</gene>
<evidence type="ECO:0000313" key="10">
    <source>
        <dbReference type="Proteomes" id="UP000199354"/>
    </source>
</evidence>
<evidence type="ECO:0000256" key="2">
    <source>
        <dbReference type="ARBA" id="ARBA00022692"/>
    </source>
</evidence>
<keyword evidence="10" id="KW-1185">Reference proteome</keyword>
<sequence length="433" mass="50518">MRRLFEPIDNAGLVVFRMLFGFLLFAETLGAILTGWVYRNLIEPEYTFPHIGFDWLQLPGWAVYAHFIAMSVLGLMVMAGYRYRLALGSFTILWTAAYLMQKVSYNNHYYLLLLVCIIMWWLPANRYASWDAKRNPTTKSTTMPRWCAVVMVLQIAIVYLFAVVSKLYPAWLDGSYIDLMLSAPNRTVFVKGVFDQHWFHLFLAWSGLAFDLLIVPALLWRRTRTIAFVAALVFHLFNAIVLQIGIFPFFALAFVLFFYPPENIRRWFLREKIRPETNCTLSSDLSAIYFFIPFFVLQLALPVRHYFIEGDVLWTEEGHRLSWRMMLRQKQAYSHYKVVDRKTGAIVPYRLEDHLTPKQIGFVSFKPDGIWQMAQYIKEHFARQNKDVAVYVTAMVSVNGGPFLPFVDSSVDLAHADWNYFGHSSWLLPEGQR</sequence>
<dbReference type="InterPro" id="IPR007782">
    <property type="entry name" value="VKG_COase"/>
</dbReference>
<dbReference type="SMART" id="SM00752">
    <property type="entry name" value="HTTM"/>
    <property type="match status" value="1"/>
</dbReference>
<feature type="transmembrane region" description="Helical" evidence="7">
    <location>
        <begin position="12"/>
        <end position="38"/>
    </location>
</feature>
<feature type="transmembrane region" description="Helical" evidence="7">
    <location>
        <begin position="58"/>
        <end position="78"/>
    </location>
</feature>
<dbReference type="PANTHER" id="PTHR12639">
    <property type="entry name" value="VITAMIN K-DEPENDENT GAMMA-CARBOXYLASE"/>
    <property type="match status" value="1"/>
</dbReference>
<feature type="transmembrane region" description="Helical" evidence="7">
    <location>
        <begin position="146"/>
        <end position="168"/>
    </location>
</feature>
<keyword evidence="6" id="KW-0456">Lyase</keyword>
<evidence type="ECO:0000313" key="9">
    <source>
        <dbReference type="EMBL" id="SCY24835.1"/>
    </source>
</evidence>
<dbReference type="Pfam" id="PF22777">
    <property type="entry name" value="VKGC_lumenal_dom"/>
    <property type="match status" value="1"/>
</dbReference>
<evidence type="ECO:0000259" key="8">
    <source>
        <dbReference type="SMART" id="SM00752"/>
    </source>
</evidence>
<evidence type="ECO:0000256" key="1">
    <source>
        <dbReference type="ARBA" id="ARBA00004127"/>
    </source>
</evidence>
<comment type="subcellular location">
    <subcellularLocation>
        <location evidence="1">Endomembrane system</location>
        <topology evidence="1">Multi-pass membrane protein</topology>
    </subcellularLocation>
</comment>
<reference evidence="9 10" key="1">
    <citation type="submission" date="2016-10" db="EMBL/GenBank/DDBJ databases">
        <authorList>
            <person name="de Groot N.N."/>
        </authorList>
    </citation>
    <scope>NUCLEOTIDE SEQUENCE [LARGE SCALE GENOMIC DNA]</scope>
    <source>
        <strain evidence="9 10">CGMCC 1.7031</strain>
    </source>
</reference>
<keyword evidence="5" id="KW-1015">Disulfide bond</keyword>
<feature type="transmembrane region" description="Helical" evidence="7">
    <location>
        <begin position="107"/>
        <end position="125"/>
    </location>
</feature>
<dbReference type="GO" id="GO:0019842">
    <property type="term" value="F:vitamin binding"/>
    <property type="evidence" value="ECO:0007669"/>
    <property type="project" value="TreeGrafter"/>
</dbReference>
<name>A0A1G5ED43_9FLAO</name>
<evidence type="ECO:0000256" key="6">
    <source>
        <dbReference type="ARBA" id="ARBA00023239"/>
    </source>
</evidence>
<dbReference type="InterPro" id="IPR011020">
    <property type="entry name" value="HTTM-like"/>
</dbReference>
<evidence type="ECO:0000256" key="3">
    <source>
        <dbReference type="ARBA" id="ARBA00022989"/>
    </source>
</evidence>
<dbReference type="GO" id="GO:0012505">
    <property type="term" value="C:endomembrane system"/>
    <property type="evidence" value="ECO:0007669"/>
    <property type="project" value="UniProtKB-SubCell"/>
</dbReference>
<feature type="transmembrane region" description="Helical" evidence="7">
    <location>
        <begin position="226"/>
        <end position="259"/>
    </location>
</feature>
<protein>
    <submittedName>
        <fullName evidence="9">Vitamin K-dependent gamma-carboxylase</fullName>
    </submittedName>
</protein>
<dbReference type="PANTHER" id="PTHR12639:SF7">
    <property type="entry name" value="HTTM DOMAIN-CONTAINING PROTEIN"/>
    <property type="match status" value="1"/>
</dbReference>
<feature type="domain" description="HTTM-like" evidence="8">
    <location>
        <begin position="5"/>
        <end position="263"/>
    </location>
</feature>
<keyword evidence="3 7" id="KW-1133">Transmembrane helix</keyword>
<evidence type="ECO:0000256" key="7">
    <source>
        <dbReference type="SAM" id="Phobius"/>
    </source>
</evidence>
<dbReference type="AlphaFoldDB" id="A0A1G5ED43"/>
<dbReference type="InterPro" id="IPR053934">
    <property type="entry name" value="HTTM_dom"/>
</dbReference>
<proteinExistence type="predicted"/>
<dbReference type="EMBL" id="FMVF01000004">
    <property type="protein sequence ID" value="SCY24835.1"/>
    <property type="molecule type" value="Genomic_DNA"/>
</dbReference>
<keyword evidence="2 7" id="KW-0812">Transmembrane</keyword>
<feature type="transmembrane region" description="Helical" evidence="7">
    <location>
        <begin position="287"/>
        <end position="307"/>
    </location>
</feature>
<evidence type="ECO:0000256" key="4">
    <source>
        <dbReference type="ARBA" id="ARBA00023136"/>
    </source>
</evidence>
<organism evidence="9 10">
    <name type="scientific">Flavobacterium caeni</name>
    <dbReference type="NCBI Taxonomy" id="490189"/>
    <lineage>
        <taxon>Bacteria</taxon>
        <taxon>Pseudomonadati</taxon>
        <taxon>Bacteroidota</taxon>
        <taxon>Flavobacteriia</taxon>
        <taxon>Flavobacteriales</taxon>
        <taxon>Flavobacteriaceae</taxon>
        <taxon>Flavobacterium</taxon>
    </lineage>
</organism>
<dbReference type="Pfam" id="PF05090">
    <property type="entry name" value="HTTM"/>
    <property type="match status" value="1"/>
</dbReference>
<dbReference type="Proteomes" id="UP000199354">
    <property type="component" value="Unassembled WGS sequence"/>
</dbReference>
<keyword evidence="4 7" id="KW-0472">Membrane</keyword>
<dbReference type="STRING" id="490189.SAMN02927903_01018"/>
<dbReference type="GO" id="GO:0008488">
    <property type="term" value="F:gamma-glutamyl carboxylase activity"/>
    <property type="evidence" value="ECO:0007669"/>
    <property type="project" value="InterPro"/>
</dbReference>
<dbReference type="InterPro" id="IPR053935">
    <property type="entry name" value="VKGC_lumenal_dom"/>
</dbReference>
<evidence type="ECO:0000256" key="5">
    <source>
        <dbReference type="ARBA" id="ARBA00023157"/>
    </source>
</evidence>
<feature type="transmembrane region" description="Helical" evidence="7">
    <location>
        <begin position="85"/>
        <end position="101"/>
    </location>
</feature>
<accession>A0A1G5ED43</accession>
<feature type="transmembrane region" description="Helical" evidence="7">
    <location>
        <begin position="198"/>
        <end position="219"/>
    </location>
</feature>